<reference evidence="1" key="2">
    <citation type="submission" date="2025-09" db="UniProtKB">
        <authorList>
            <consortium name="Ensembl"/>
        </authorList>
    </citation>
    <scope>IDENTIFICATION</scope>
</reference>
<dbReference type="PANTHER" id="PTHR22619:SF4">
    <property type="entry name" value="ZINC FINGER SWIM DOMAIN-CONTAINING PROTEIN 4"/>
    <property type="match status" value="1"/>
</dbReference>
<name>A0A8D0G2S2_SPHPU</name>
<evidence type="ECO:0000313" key="1">
    <source>
        <dbReference type="Ensembl" id="ENSSPUP00000001690.1"/>
    </source>
</evidence>
<reference evidence="1" key="1">
    <citation type="submission" date="2025-08" db="UniProtKB">
        <authorList>
            <consortium name="Ensembl"/>
        </authorList>
    </citation>
    <scope>IDENTIFICATION</scope>
</reference>
<dbReference type="GO" id="GO:0031462">
    <property type="term" value="C:Cul2-RING ubiquitin ligase complex"/>
    <property type="evidence" value="ECO:0007669"/>
    <property type="project" value="TreeGrafter"/>
</dbReference>
<proteinExistence type="predicted"/>
<protein>
    <submittedName>
        <fullName evidence="1">Uncharacterized protein</fullName>
    </submittedName>
</protein>
<dbReference type="GeneTree" id="ENSGT00940000158362"/>
<dbReference type="Proteomes" id="UP000694392">
    <property type="component" value="Unplaced"/>
</dbReference>
<dbReference type="PANTHER" id="PTHR22619">
    <property type="entry name" value="ZINC FINGER SWIM DOMAIN CONTAINING PROTEIN 4, 5, 6"/>
    <property type="match status" value="1"/>
</dbReference>
<dbReference type="Ensembl" id="ENSSPUT00000001785.1">
    <property type="protein sequence ID" value="ENSSPUP00000001690.1"/>
    <property type="gene ID" value="ENSSPUG00000001312.1"/>
</dbReference>
<organism evidence="1 2">
    <name type="scientific">Sphenodon punctatus</name>
    <name type="common">Tuatara</name>
    <name type="synonym">Hatteria punctata</name>
    <dbReference type="NCBI Taxonomy" id="8508"/>
    <lineage>
        <taxon>Eukaryota</taxon>
        <taxon>Metazoa</taxon>
        <taxon>Chordata</taxon>
        <taxon>Craniata</taxon>
        <taxon>Vertebrata</taxon>
        <taxon>Euteleostomi</taxon>
        <taxon>Lepidosauria</taxon>
        <taxon>Sphenodontia</taxon>
        <taxon>Sphenodontidae</taxon>
        <taxon>Sphenodon</taxon>
    </lineage>
</organism>
<evidence type="ECO:0000313" key="2">
    <source>
        <dbReference type="Proteomes" id="UP000694392"/>
    </source>
</evidence>
<accession>A0A8D0G2S2</accession>
<sequence>MPEGLYAQDKVVRSEEQLIGLLDELELDERLVQGLRKQVALLLDGGPFSGVGEVVFRESVPMHTFARYLFSGTLPHDPELAYRLALRAMRYVPSPTGIPIALDLANPRP</sequence>
<dbReference type="AlphaFoldDB" id="A0A8D0G2S2"/>
<keyword evidence="2" id="KW-1185">Reference proteome</keyword>